<evidence type="ECO:0000256" key="1">
    <source>
        <dbReference type="SAM" id="MobiDB-lite"/>
    </source>
</evidence>
<dbReference type="Proteomes" id="UP001367508">
    <property type="component" value="Unassembled WGS sequence"/>
</dbReference>
<proteinExistence type="predicted"/>
<evidence type="ECO:0000313" key="3">
    <source>
        <dbReference type="Proteomes" id="UP001367508"/>
    </source>
</evidence>
<reference evidence="2 3" key="1">
    <citation type="submission" date="2024-01" db="EMBL/GenBank/DDBJ databases">
        <title>The genomes of 5 underutilized Papilionoideae crops provide insights into root nodulation and disease resistanc.</title>
        <authorList>
            <person name="Jiang F."/>
        </authorList>
    </citation>
    <scope>NUCLEOTIDE SEQUENCE [LARGE SCALE GENOMIC DNA]</scope>
    <source>
        <strain evidence="2">LVBAO_FW01</strain>
        <tissue evidence="2">Leaves</tissue>
    </source>
</reference>
<protein>
    <submittedName>
        <fullName evidence="2">Uncharacterized protein</fullName>
    </submittedName>
</protein>
<name>A0AAN9KNR0_CANGL</name>
<organism evidence="2 3">
    <name type="scientific">Canavalia gladiata</name>
    <name type="common">Sword bean</name>
    <name type="synonym">Dolichos gladiatus</name>
    <dbReference type="NCBI Taxonomy" id="3824"/>
    <lineage>
        <taxon>Eukaryota</taxon>
        <taxon>Viridiplantae</taxon>
        <taxon>Streptophyta</taxon>
        <taxon>Embryophyta</taxon>
        <taxon>Tracheophyta</taxon>
        <taxon>Spermatophyta</taxon>
        <taxon>Magnoliopsida</taxon>
        <taxon>eudicotyledons</taxon>
        <taxon>Gunneridae</taxon>
        <taxon>Pentapetalae</taxon>
        <taxon>rosids</taxon>
        <taxon>fabids</taxon>
        <taxon>Fabales</taxon>
        <taxon>Fabaceae</taxon>
        <taxon>Papilionoideae</taxon>
        <taxon>50 kb inversion clade</taxon>
        <taxon>NPAAA clade</taxon>
        <taxon>indigoferoid/millettioid clade</taxon>
        <taxon>Phaseoleae</taxon>
        <taxon>Canavalia</taxon>
    </lineage>
</organism>
<comment type="caution">
    <text evidence="2">The sequence shown here is derived from an EMBL/GenBank/DDBJ whole genome shotgun (WGS) entry which is preliminary data.</text>
</comment>
<evidence type="ECO:0000313" key="2">
    <source>
        <dbReference type="EMBL" id="KAK7320669.1"/>
    </source>
</evidence>
<dbReference type="AlphaFoldDB" id="A0AAN9KNR0"/>
<feature type="region of interest" description="Disordered" evidence="1">
    <location>
        <begin position="31"/>
        <end position="56"/>
    </location>
</feature>
<dbReference type="EMBL" id="JAYMYQ010000007">
    <property type="protein sequence ID" value="KAK7320669.1"/>
    <property type="molecule type" value="Genomic_DNA"/>
</dbReference>
<feature type="region of interest" description="Disordered" evidence="1">
    <location>
        <begin position="80"/>
        <end position="101"/>
    </location>
</feature>
<sequence length="101" mass="11381">MKKEKQVGVAMAEESLEAQVEETLCGCFPGLRSSKKRSQSKKGKDPKEESETQLLYDTTSHAQNFDGWVEKKDDIHFPSFSARYANPRGQGSGTKINKERK</sequence>
<accession>A0AAN9KNR0</accession>
<gene>
    <name evidence="2" type="ORF">VNO77_30362</name>
</gene>
<keyword evidence="3" id="KW-1185">Reference proteome</keyword>